<protein>
    <submittedName>
        <fullName evidence="2">Hemin uptake protein HemP</fullName>
    </submittedName>
</protein>
<feature type="compositionally biased region" description="Polar residues" evidence="1">
    <location>
        <begin position="1"/>
        <end position="20"/>
    </location>
</feature>
<sequence length="71" mass="7976">MTPTANSQKRRLSLSTSGPSRSILAGKPPREAKTDFDSRELFGGTRQIHIHHNDETYRLSITKQGKLILTK</sequence>
<dbReference type="Gene3D" id="2.10.70.10">
    <property type="entry name" value="Complement Module, domain 1"/>
    <property type="match status" value="1"/>
</dbReference>
<evidence type="ECO:0000313" key="3">
    <source>
        <dbReference type="Proteomes" id="UP000236959"/>
    </source>
</evidence>
<evidence type="ECO:0000313" key="2">
    <source>
        <dbReference type="EMBL" id="POF34556.1"/>
    </source>
</evidence>
<reference evidence="2 3" key="1">
    <citation type="submission" date="2018-01" db="EMBL/GenBank/DDBJ databases">
        <title>Genomic Encyclopedia of Archaeal and Bacterial Type Strains, Phase II (KMG-II): from individual species to whole genera.</title>
        <authorList>
            <person name="Goeker M."/>
        </authorList>
    </citation>
    <scope>NUCLEOTIDE SEQUENCE [LARGE SCALE GENOMIC DNA]</scope>
    <source>
        <strain evidence="2 3">DSM 17023</strain>
    </source>
</reference>
<gene>
    <name evidence="2" type="ORF">CLV41_1011012</name>
</gene>
<dbReference type="OrthoDB" id="7870498at2"/>
<keyword evidence="3" id="KW-1185">Reference proteome</keyword>
<accession>A0A2S3V3P4</accession>
<organism evidence="2 3">
    <name type="scientific">Roseibium marinum</name>
    <dbReference type="NCBI Taxonomy" id="281252"/>
    <lineage>
        <taxon>Bacteria</taxon>
        <taxon>Pseudomonadati</taxon>
        <taxon>Pseudomonadota</taxon>
        <taxon>Alphaproteobacteria</taxon>
        <taxon>Hyphomicrobiales</taxon>
        <taxon>Stappiaceae</taxon>
        <taxon>Roseibium</taxon>
    </lineage>
</organism>
<dbReference type="Proteomes" id="UP000236959">
    <property type="component" value="Unassembled WGS sequence"/>
</dbReference>
<name>A0A2S3V3P4_9HYPH</name>
<evidence type="ECO:0000256" key="1">
    <source>
        <dbReference type="SAM" id="MobiDB-lite"/>
    </source>
</evidence>
<dbReference type="EMBL" id="PPCN01000001">
    <property type="protein sequence ID" value="POF34556.1"/>
    <property type="molecule type" value="Genomic_DNA"/>
</dbReference>
<dbReference type="RefSeq" id="WP_103221116.1">
    <property type="nucleotide sequence ID" value="NZ_PPCN01000001.1"/>
</dbReference>
<dbReference type="Pfam" id="PF10636">
    <property type="entry name" value="hemP"/>
    <property type="match status" value="1"/>
</dbReference>
<feature type="region of interest" description="Disordered" evidence="1">
    <location>
        <begin position="1"/>
        <end position="35"/>
    </location>
</feature>
<comment type="caution">
    <text evidence="2">The sequence shown here is derived from an EMBL/GenBank/DDBJ whole genome shotgun (WGS) entry which is preliminary data.</text>
</comment>
<proteinExistence type="predicted"/>
<dbReference type="AlphaFoldDB" id="A0A2S3V3P4"/>
<dbReference type="InterPro" id="IPR019600">
    <property type="entry name" value="Hemin_uptake_protein_HemP"/>
</dbReference>